<dbReference type="SUPFAM" id="SSF64288">
    <property type="entry name" value="Chorismate lyase-like"/>
    <property type="match status" value="1"/>
</dbReference>
<name>A0ABP8JJZ0_9ACTN</name>
<dbReference type="InterPro" id="IPR011663">
    <property type="entry name" value="UTRA"/>
</dbReference>
<dbReference type="EMBL" id="BAABFR010000027">
    <property type="protein sequence ID" value="GAA4391973.1"/>
    <property type="molecule type" value="Genomic_DNA"/>
</dbReference>
<evidence type="ECO:0000313" key="3">
    <source>
        <dbReference type="Proteomes" id="UP001500635"/>
    </source>
</evidence>
<reference evidence="3" key="1">
    <citation type="journal article" date="2019" name="Int. J. Syst. Evol. Microbiol.">
        <title>The Global Catalogue of Microorganisms (GCM) 10K type strain sequencing project: providing services to taxonomists for standard genome sequencing and annotation.</title>
        <authorList>
            <consortium name="The Broad Institute Genomics Platform"/>
            <consortium name="The Broad Institute Genome Sequencing Center for Infectious Disease"/>
            <person name="Wu L."/>
            <person name="Ma J."/>
        </authorList>
    </citation>
    <scope>NUCLEOTIDE SEQUENCE [LARGE SCALE GENOMIC DNA]</scope>
    <source>
        <strain evidence="3">JCM 17688</strain>
    </source>
</reference>
<feature type="domain" description="UbiC transcription regulator-associated" evidence="1">
    <location>
        <begin position="37"/>
        <end position="173"/>
    </location>
</feature>
<proteinExistence type="predicted"/>
<dbReference type="PANTHER" id="PTHR44846:SF17">
    <property type="entry name" value="GNTR-FAMILY TRANSCRIPTIONAL REGULATOR"/>
    <property type="match status" value="1"/>
</dbReference>
<accession>A0ABP8JJZ0</accession>
<dbReference type="SMART" id="SM00866">
    <property type="entry name" value="UTRA"/>
    <property type="match status" value="1"/>
</dbReference>
<dbReference type="InterPro" id="IPR028978">
    <property type="entry name" value="Chorismate_lyase_/UTRA_dom_sf"/>
</dbReference>
<dbReference type="Proteomes" id="UP001500635">
    <property type="component" value="Unassembled WGS sequence"/>
</dbReference>
<comment type="caution">
    <text evidence="2">The sequence shown here is derived from an EMBL/GenBank/DDBJ whole genome shotgun (WGS) entry which is preliminary data.</text>
</comment>
<gene>
    <name evidence="2" type="ORF">GCM10023147_21390</name>
</gene>
<protein>
    <recommendedName>
        <fullName evidence="1">UbiC transcription regulator-associated domain-containing protein</fullName>
    </recommendedName>
</protein>
<dbReference type="InterPro" id="IPR050679">
    <property type="entry name" value="Bact_HTH_transcr_reg"/>
</dbReference>
<organism evidence="2 3">
    <name type="scientific">Tsukamurella soli</name>
    <dbReference type="NCBI Taxonomy" id="644556"/>
    <lineage>
        <taxon>Bacteria</taxon>
        <taxon>Bacillati</taxon>
        <taxon>Actinomycetota</taxon>
        <taxon>Actinomycetes</taxon>
        <taxon>Mycobacteriales</taxon>
        <taxon>Tsukamurellaceae</taxon>
        <taxon>Tsukamurella</taxon>
    </lineage>
</organism>
<dbReference type="Pfam" id="PF07702">
    <property type="entry name" value="UTRA"/>
    <property type="match status" value="1"/>
</dbReference>
<keyword evidence="3" id="KW-1185">Reference proteome</keyword>
<sequence length="180" mass="19628">MPACYERSTGVGSFVAVPPVRHRIDDGEASLSESMARRGITVRHRVLAITRVEPDRSARFPDCDGGAVEFRFIRYLEDEPWSVGTVALPASLAPLDWDGSTSVFAAMSARHELSIRRSERAFRAGPATPDDAAWLGIAVGSALLELELRGHNADQHGRVIATVAHRIRGDRAEYVVGLPQ</sequence>
<evidence type="ECO:0000313" key="2">
    <source>
        <dbReference type="EMBL" id="GAA4391973.1"/>
    </source>
</evidence>
<evidence type="ECO:0000259" key="1">
    <source>
        <dbReference type="SMART" id="SM00866"/>
    </source>
</evidence>
<dbReference type="Gene3D" id="3.40.1410.10">
    <property type="entry name" value="Chorismate lyase-like"/>
    <property type="match status" value="1"/>
</dbReference>
<dbReference type="PANTHER" id="PTHR44846">
    <property type="entry name" value="MANNOSYL-D-GLYCERATE TRANSPORT/METABOLISM SYSTEM REPRESSOR MNGR-RELATED"/>
    <property type="match status" value="1"/>
</dbReference>